<protein>
    <submittedName>
        <fullName evidence="3">N-acetylmuramoyl-L-alanine amidase</fullName>
    </submittedName>
</protein>
<evidence type="ECO:0000259" key="2">
    <source>
        <dbReference type="SMART" id="SM00646"/>
    </source>
</evidence>
<dbReference type="Proteomes" id="UP000243406">
    <property type="component" value="Unassembled WGS sequence"/>
</dbReference>
<dbReference type="GO" id="GO:0008745">
    <property type="term" value="F:N-acetylmuramoyl-L-alanine amidase activity"/>
    <property type="evidence" value="ECO:0007669"/>
    <property type="project" value="InterPro"/>
</dbReference>
<dbReference type="InterPro" id="IPR002508">
    <property type="entry name" value="MurNAc-LAA_cat"/>
</dbReference>
<dbReference type="PANTHER" id="PTHR30404:SF0">
    <property type="entry name" value="N-ACETYLMURAMOYL-L-ALANINE AMIDASE AMIC"/>
    <property type="match status" value="1"/>
</dbReference>
<dbReference type="EMBL" id="FUYN01000002">
    <property type="protein sequence ID" value="SKB36364.1"/>
    <property type="molecule type" value="Genomic_DNA"/>
</dbReference>
<evidence type="ECO:0000313" key="3">
    <source>
        <dbReference type="EMBL" id="SKB36364.1"/>
    </source>
</evidence>
<name>A0A1T5AMY0_9FIRM</name>
<keyword evidence="4" id="KW-1185">Reference proteome</keyword>
<dbReference type="CDD" id="cd02696">
    <property type="entry name" value="MurNAc-LAA"/>
    <property type="match status" value="1"/>
</dbReference>
<dbReference type="Pfam" id="PF01520">
    <property type="entry name" value="Amidase_3"/>
    <property type="match status" value="1"/>
</dbReference>
<organism evidence="3 4">
    <name type="scientific">Acetoanaerobium noterae</name>
    <dbReference type="NCBI Taxonomy" id="745369"/>
    <lineage>
        <taxon>Bacteria</taxon>
        <taxon>Bacillati</taxon>
        <taxon>Bacillota</taxon>
        <taxon>Clostridia</taxon>
        <taxon>Peptostreptococcales</taxon>
        <taxon>Filifactoraceae</taxon>
        <taxon>Acetoanaerobium</taxon>
    </lineage>
</organism>
<evidence type="ECO:0000256" key="1">
    <source>
        <dbReference type="ARBA" id="ARBA00022801"/>
    </source>
</evidence>
<keyword evidence="1" id="KW-0378">Hydrolase</keyword>
<dbReference type="SUPFAM" id="SSF53187">
    <property type="entry name" value="Zn-dependent exopeptidases"/>
    <property type="match status" value="1"/>
</dbReference>
<dbReference type="AlphaFoldDB" id="A0A1T5AMY0"/>
<accession>A0A1T5AMY0</accession>
<evidence type="ECO:0000313" key="4">
    <source>
        <dbReference type="Proteomes" id="UP000243406"/>
    </source>
</evidence>
<dbReference type="PANTHER" id="PTHR30404">
    <property type="entry name" value="N-ACETYLMURAMOYL-L-ALANINE AMIDASE"/>
    <property type="match status" value="1"/>
</dbReference>
<dbReference type="OrthoDB" id="5344211at2"/>
<feature type="domain" description="MurNAc-LAA" evidence="2">
    <location>
        <begin position="63"/>
        <end position="175"/>
    </location>
</feature>
<dbReference type="GO" id="GO:0030288">
    <property type="term" value="C:outer membrane-bounded periplasmic space"/>
    <property type="evidence" value="ECO:0007669"/>
    <property type="project" value="TreeGrafter"/>
</dbReference>
<dbReference type="GO" id="GO:0009253">
    <property type="term" value="P:peptidoglycan catabolic process"/>
    <property type="evidence" value="ECO:0007669"/>
    <property type="project" value="InterPro"/>
</dbReference>
<dbReference type="RefSeq" id="WP_079588976.1">
    <property type="nucleotide sequence ID" value="NZ_FUYN01000002.1"/>
</dbReference>
<reference evidence="4" key="1">
    <citation type="submission" date="2017-02" db="EMBL/GenBank/DDBJ databases">
        <authorList>
            <person name="Varghese N."/>
            <person name="Submissions S."/>
        </authorList>
    </citation>
    <scope>NUCLEOTIDE SEQUENCE [LARGE SCALE GENOMIC DNA]</scope>
    <source>
        <strain evidence="4">ATCC 35199</strain>
    </source>
</reference>
<dbReference type="Gene3D" id="3.40.630.40">
    <property type="entry name" value="Zn-dependent exopeptidases"/>
    <property type="match status" value="1"/>
</dbReference>
<dbReference type="InterPro" id="IPR050695">
    <property type="entry name" value="N-acetylmuramoyl_amidase_3"/>
</dbReference>
<sequence>MLKIIIDAGHGGTDPGGGSNFFWKEKDLALEISLYQFKRCKELGIQAELTRDKDMFLTPPYRTDLVKKSKAKYCLSNHFNAASDKKARGAEIITSITNDKVLANKMFEEMKKIIPGRRVFDRKNDKDNDYYFMHRLTGDVITFIVEYGFASNDEDVKIIKNSKLQLAESVLKAICEHEGIKYLKPGEKPKEDSMGVEQWKVDNLKYLHDNKMVDQFDGWLKKIDDNMPAWAVFSILANMHKVLTEKK</sequence>
<gene>
    <name evidence="3" type="ORF">SAMN02745120_1043</name>
</gene>
<dbReference type="SMART" id="SM00646">
    <property type="entry name" value="Ami_3"/>
    <property type="match status" value="1"/>
</dbReference>
<proteinExistence type="predicted"/>